<dbReference type="InterPro" id="IPR029061">
    <property type="entry name" value="THDP-binding"/>
</dbReference>
<dbReference type="GO" id="GO:0046872">
    <property type="term" value="F:metal ion binding"/>
    <property type="evidence" value="ECO:0007669"/>
    <property type="project" value="UniProtKB-KW"/>
</dbReference>
<reference evidence="9" key="1">
    <citation type="submission" date="2020-05" db="EMBL/GenBank/DDBJ databases">
        <authorList>
            <person name="Chiriac C."/>
            <person name="Salcher M."/>
            <person name="Ghai R."/>
            <person name="Kavagutti S V."/>
        </authorList>
    </citation>
    <scope>NUCLEOTIDE SEQUENCE</scope>
</reference>
<dbReference type="EMBL" id="CAEZZA010000174">
    <property type="protein sequence ID" value="CAB4756481.1"/>
    <property type="molecule type" value="Genomic_DNA"/>
</dbReference>
<keyword evidence="5" id="KW-0464">Manganese</keyword>
<evidence type="ECO:0000313" key="13">
    <source>
        <dbReference type="EMBL" id="CAB4993823.1"/>
    </source>
</evidence>
<dbReference type="HAMAP" id="MF_01659">
    <property type="entry name" value="MenD"/>
    <property type="match status" value="1"/>
</dbReference>
<evidence type="ECO:0000256" key="1">
    <source>
        <dbReference type="ARBA" id="ARBA00022679"/>
    </source>
</evidence>
<dbReference type="GO" id="GO:0070204">
    <property type="term" value="F:2-succinyl-5-enolpyruvyl-6-hydroxy-3-cyclohexene-1-carboxylic-acid synthase activity"/>
    <property type="evidence" value="ECO:0007669"/>
    <property type="project" value="InterPro"/>
</dbReference>
<evidence type="ECO:0000256" key="6">
    <source>
        <dbReference type="SAM" id="MobiDB-lite"/>
    </source>
</evidence>
<keyword evidence="1" id="KW-0808">Transferase</keyword>
<dbReference type="EMBL" id="CAFBPJ010000007">
    <property type="protein sequence ID" value="CAB5005981.1"/>
    <property type="molecule type" value="Genomic_DNA"/>
</dbReference>
<sequence>MNASTLQARVLVDELIRCGITDFVLCPGSRSAPLAFALAAAEKRGEIFLHVRVDERSAGYLALGLGKVSGVPAVVVTTSGTAAINLHPAVVEADYSNIPLITLTADRPPVLRGVGANQTIAQADIFGTSVRLAVDMSVAVSGDNDIRYWRSTMSRVVAASTDAWHPGPVHVNIPFADPLVPDELDDDAPATALGGRTDGRADGRPWTADARFVAGLSTPLDDVIGVIMEDNQLPARGIIIVGDHSDSEFMSLIDDLGDALGWPIIGEPSGNVSDCDTSISHGALILADADFAAAHVPDVVITVGRVGLSRAVLRLVANSPLHIAVDPQSQWSDPTRSADIVIAGVPLPPENAVVDPDWLAAWQRADVLTAAAVETALAAFGDKLTGMHVARLTCSAVPSAGMLFLGASSQVRHVFNLASTFIGEAIVMGNRGTSGIDGTLSSAWGAATALQRDDAADDPTWAISLVGDQTFLYDSNAFLVPATETRPNLVIVVSDNDGGGIFSLLEQGEARFADSFDRVFAVPLGADVGAIAAALQVPTQVAHTAAELVAALDTAIAAGGVQVVVARTCSRDDEAEAWRVVRDAVHAALGSV</sequence>
<feature type="domain" description="Thiamine pyrophosphate enzyme N-terminal TPP-binding" evidence="8">
    <location>
        <begin position="8"/>
        <end position="123"/>
    </location>
</feature>
<evidence type="ECO:0000313" key="10">
    <source>
        <dbReference type="EMBL" id="CAB4692989.1"/>
    </source>
</evidence>
<dbReference type="PANTHER" id="PTHR42916">
    <property type="entry name" value="2-SUCCINYL-5-ENOLPYRUVYL-6-HYDROXY-3-CYCLOHEXENE-1-CARBOXYLATE SYNTHASE"/>
    <property type="match status" value="1"/>
</dbReference>
<dbReference type="InterPro" id="IPR012001">
    <property type="entry name" value="Thiamin_PyroP_enz_TPP-bd_dom"/>
</dbReference>
<dbReference type="EMBL" id="CAEZXZ010000006">
    <property type="protein sequence ID" value="CAB4692989.1"/>
    <property type="molecule type" value="Genomic_DNA"/>
</dbReference>
<evidence type="ECO:0000256" key="4">
    <source>
        <dbReference type="ARBA" id="ARBA00023052"/>
    </source>
</evidence>
<feature type="domain" description="Thiamine pyrophosphate enzyme TPP-binding" evidence="7">
    <location>
        <begin position="434"/>
        <end position="565"/>
    </location>
</feature>
<dbReference type="Pfam" id="PF02775">
    <property type="entry name" value="TPP_enzyme_C"/>
    <property type="match status" value="1"/>
</dbReference>
<dbReference type="PIRSF" id="PIRSF004983">
    <property type="entry name" value="MenD"/>
    <property type="match status" value="1"/>
</dbReference>
<dbReference type="PANTHER" id="PTHR42916:SF1">
    <property type="entry name" value="PROTEIN PHYLLO, CHLOROPLASTIC"/>
    <property type="match status" value="1"/>
</dbReference>
<dbReference type="AlphaFoldDB" id="A0A6J6LF35"/>
<evidence type="ECO:0000259" key="7">
    <source>
        <dbReference type="Pfam" id="PF02775"/>
    </source>
</evidence>
<proteinExistence type="inferred from homology"/>
<dbReference type="GO" id="GO:0030976">
    <property type="term" value="F:thiamine pyrophosphate binding"/>
    <property type="evidence" value="ECO:0007669"/>
    <property type="project" value="InterPro"/>
</dbReference>
<evidence type="ECO:0000256" key="3">
    <source>
        <dbReference type="ARBA" id="ARBA00022842"/>
    </source>
</evidence>
<accession>A0A6J6LF35</accession>
<name>A0A6J6LF35_9ZZZZ</name>
<dbReference type="EMBL" id="CAEZWW010000001">
    <property type="protein sequence ID" value="CAB4660460.1"/>
    <property type="molecule type" value="Genomic_DNA"/>
</dbReference>
<dbReference type="InterPro" id="IPR004433">
    <property type="entry name" value="MenaQ_synth_MenD"/>
</dbReference>
<protein>
    <submittedName>
        <fullName evidence="9">Unannotated protein</fullName>
    </submittedName>
</protein>
<dbReference type="SUPFAM" id="SSF52518">
    <property type="entry name" value="Thiamin diphosphate-binding fold (THDP-binding)"/>
    <property type="match status" value="2"/>
</dbReference>
<dbReference type="InterPro" id="IPR011766">
    <property type="entry name" value="TPP_enzyme_TPP-bd"/>
</dbReference>
<evidence type="ECO:0000313" key="14">
    <source>
        <dbReference type="EMBL" id="CAB5005981.1"/>
    </source>
</evidence>
<evidence type="ECO:0000259" key="8">
    <source>
        <dbReference type="Pfam" id="PF02776"/>
    </source>
</evidence>
<dbReference type="Gene3D" id="3.40.50.1220">
    <property type="entry name" value="TPP-binding domain"/>
    <property type="match status" value="1"/>
</dbReference>
<keyword evidence="4" id="KW-0786">Thiamine pyrophosphate</keyword>
<dbReference type="NCBIfam" id="TIGR00173">
    <property type="entry name" value="menD"/>
    <property type="match status" value="1"/>
</dbReference>
<evidence type="ECO:0000256" key="2">
    <source>
        <dbReference type="ARBA" id="ARBA00022723"/>
    </source>
</evidence>
<dbReference type="CDD" id="cd07037">
    <property type="entry name" value="TPP_PYR_MenD"/>
    <property type="match status" value="1"/>
</dbReference>
<dbReference type="EMBL" id="CAFBLV010000001">
    <property type="protein sequence ID" value="CAB4858154.1"/>
    <property type="molecule type" value="Genomic_DNA"/>
</dbReference>
<evidence type="ECO:0000313" key="11">
    <source>
        <dbReference type="EMBL" id="CAB4756481.1"/>
    </source>
</evidence>
<dbReference type="Pfam" id="PF02776">
    <property type="entry name" value="TPP_enzyme_N"/>
    <property type="match status" value="1"/>
</dbReference>
<dbReference type="Gene3D" id="3.40.50.970">
    <property type="match status" value="2"/>
</dbReference>
<dbReference type="EMBL" id="CAFBPA010000004">
    <property type="protein sequence ID" value="CAB4993823.1"/>
    <property type="molecule type" value="Genomic_DNA"/>
</dbReference>
<dbReference type="GO" id="GO:0009234">
    <property type="term" value="P:menaquinone biosynthetic process"/>
    <property type="evidence" value="ECO:0007669"/>
    <property type="project" value="InterPro"/>
</dbReference>
<feature type="region of interest" description="Disordered" evidence="6">
    <location>
        <begin position="184"/>
        <end position="204"/>
    </location>
</feature>
<gene>
    <name evidence="9" type="ORF">UFOPK2310_00015</name>
    <name evidence="10" type="ORF">UFOPK2625_00083</name>
    <name evidence="11" type="ORF">UFOPK2809_01164</name>
    <name evidence="12" type="ORF">UFOPK3425_00016</name>
    <name evidence="13" type="ORF">UFOPK4043_00058</name>
    <name evidence="14" type="ORF">UFOPK4092_00123</name>
</gene>
<evidence type="ECO:0000313" key="9">
    <source>
        <dbReference type="EMBL" id="CAB4660460.1"/>
    </source>
</evidence>
<evidence type="ECO:0000313" key="12">
    <source>
        <dbReference type="EMBL" id="CAB4858154.1"/>
    </source>
</evidence>
<organism evidence="9">
    <name type="scientific">freshwater metagenome</name>
    <dbReference type="NCBI Taxonomy" id="449393"/>
    <lineage>
        <taxon>unclassified sequences</taxon>
        <taxon>metagenomes</taxon>
        <taxon>ecological metagenomes</taxon>
    </lineage>
</organism>
<evidence type="ECO:0000256" key="5">
    <source>
        <dbReference type="ARBA" id="ARBA00023211"/>
    </source>
</evidence>
<keyword evidence="2" id="KW-0479">Metal-binding</keyword>
<keyword evidence="3" id="KW-0460">Magnesium</keyword>